<feature type="chain" id="PRO_5040297469" description="Attractin GBD domain-containing protein" evidence="1">
    <location>
        <begin position="23"/>
        <end position="234"/>
    </location>
</feature>
<reference evidence="3" key="2">
    <citation type="submission" date="2022-10" db="EMBL/GenBank/DDBJ databases">
        <authorList>
            <consortium name="ENA_rothamsted_submissions"/>
            <consortium name="culmorum"/>
            <person name="King R."/>
        </authorList>
    </citation>
    <scope>NUCLEOTIDE SEQUENCE</scope>
</reference>
<evidence type="ECO:0000313" key="4">
    <source>
        <dbReference type="Proteomes" id="UP001153620"/>
    </source>
</evidence>
<dbReference type="CDD" id="cd00055">
    <property type="entry name" value="EGF_Lam"/>
    <property type="match status" value="1"/>
</dbReference>
<gene>
    <name evidence="3" type="ORF">CHIRRI_LOCUS10120</name>
</gene>
<keyword evidence="4" id="KW-1185">Reference proteome</keyword>
<organism evidence="3 4">
    <name type="scientific">Chironomus riparius</name>
    <dbReference type="NCBI Taxonomy" id="315576"/>
    <lineage>
        <taxon>Eukaryota</taxon>
        <taxon>Metazoa</taxon>
        <taxon>Ecdysozoa</taxon>
        <taxon>Arthropoda</taxon>
        <taxon>Hexapoda</taxon>
        <taxon>Insecta</taxon>
        <taxon>Pterygota</taxon>
        <taxon>Neoptera</taxon>
        <taxon>Endopterygota</taxon>
        <taxon>Diptera</taxon>
        <taxon>Nematocera</taxon>
        <taxon>Chironomoidea</taxon>
        <taxon>Chironomidae</taxon>
        <taxon>Chironominae</taxon>
        <taxon>Chironomus</taxon>
    </lineage>
</organism>
<dbReference type="EMBL" id="OU895879">
    <property type="protein sequence ID" value="CAG9807271.1"/>
    <property type="molecule type" value="Genomic_DNA"/>
</dbReference>
<evidence type="ECO:0000313" key="3">
    <source>
        <dbReference type="EMBL" id="CAG9807271.1"/>
    </source>
</evidence>
<feature type="signal peptide" evidence="1">
    <location>
        <begin position="1"/>
        <end position="22"/>
    </location>
</feature>
<proteinExistence type="predicted"/>
<dbReference type="InterPro" id="IPR056732">
    <property type="entry name" value="GBD_ATRN"/>
</dbReference>
<dbReference type="GO" id="GO:0048513">
    <property type="term" value="P:animal organ development"/>
    <property type="evidence" value="ECO:0007669"/>
    <property type="project" value="UniProtKB-ARBA"/>
</dbReference>
<feature type="domain" description="Attractin GBD" evidence="2">
    <location>
        <begin position="102"/>
        <end position="216"/>
    </location>
</feature>
<dbReference type="GO" id="GO:0048731">
    <property type="term" value="P:system development"/>
    <property type="evidence" value="ECO:0007669"/>
    <property type="project" value="UniProtKB-ARBA"/>
</dbReference>
<dbReference type="Pfam" id="PF24972">
    <property type="entry name" value="GBD_ATRN"/>
    <property type="match status" value="1"/>
</dbReference>
<dbReference type="InterPro" id="IPR002049">
    <property type="entry name" value="LE_dom"/>
</dbReference>
<dbReference type="Proteomes" id="UP001153620">
    <property type="component" value="Chromosome 3"/>
</dbReference>
<reference evidence="3" key="1">
    <citation type="submission" date="2022-01" db="EMBL/GenBank/DDBJ databases">
        <authorList>
            <person name="King R."/>
        </authorList>
    </citation>
    <scope>NUCLEOTIDE SEQUENCE</scope>
</reference>
<evidence type="ECO:0000256" key="1">
    <source>
        <dbReference type="SAM" id="SignalP"/>
    </source>
</evidence>
<name>A0A9N9S161_9DIPT</name>
<sequence length="234" mass="26841">MKIKIFFALFLIIFASIEEGDFAEIPKPENCEGKDCEKKVKECMPGFWGEPCKKCECEDRADSCDYATGNCFCNSKGVIGDKCDKCDEKKLYKRDPSSGNCYYDLDSSIYVFKLTSPANKHLTKINFKFSPEDPKDDINFAINCGENCHHFELNMIAKEHGKEDKVVVKNEKIEGNKVFEKILSHKDFKFGVEKEKPITEFFIHVQGFKAPTVFNVNVIPESKKHDTFLTFYEA</sequence>
<keyword evidence="1" id="KW-0732">Signal</keyword>
<accession>A0A9N9S161</accession>
<evidence type="ECO:0000259" key="2">
    <source>
        <dbReference type="Pfam" id="PF24972"/>
    </source>
</evidence>
<dbReference type="AlphaFoldDB" id="A0A9N9S161"/>
<protein>
    <recommendedName>
        <fullName evidence="2">Attractin GBD domain-containing protein</fullName>
    </recommendedName>
</protein>
<dbReference type="OrthoDB" id="9998912at2759"/>